<dbReference type="Proteomes" id="UP001055072">
    <property type="component" value="Unassembled WGS sequence"/>
</dbReference>
<gene>
    <name evidence="1" type="ORF">BDY19DRAFT_1052092</name>
</gene>
<evidence type="ECO:0000313" key="1">
    <source>
        <dbReference type="EMBL" id="KAI0094194.1"/>
    </source>
</evidence>
<proteinExistence type="predicted"/>
<sequence length="181" mass="20105">MSGKSPKRSFILRFLDHTNLVVTGLTALTILYTRSAGVLYFTTGALFTSGVAKVAKRFVRQPRPTHPLPGRQKHTYGMPSTHSATITFYAVYTLLAARYLPIHHSFPSNIRTLGPWIVVPWAATIAVSRIWLGHHTWPQVGAGSLVGCLVGVAWFTAWIQGLNVYGRTVEETFLVPLQQLY</sequence>
<accession>A0ACB8UJE0</accession>
<dbReference type="EMBL" id="MU274900">
    <property type="protein sequence ID" value="KAI0094194.1"/>
    <property type="molecule type" value="Genomic_DNA"/>
</dbReference>
<name>A0ACB8UJE0_9APHY</name>
<evidence type="ECO:0000313" key="2">
    <source>
        <dbReference type="Proteomes" id="UP001055072"/>
    </source>
</evidence>
<comment type="caution">
    <text evidence="1">The sequence shown here is derived from an EMBL/GenBank/DDBJ whole genome shotgun (WGS) entry which is preliminary data.</text>
</comment>
<organism evidence="1 2">
    <name type="scientific">Irpex rosettiformis</name>
    <dbReference type="NCBI Taxonomy" id="378272"/>
    <lineage>
        <taxon>Eukaryota</taxon>
        <taxon>Fungi</taxon>
        <taxon>Dikarya</taxon>
        <taxon>Basidiomycota</taxon>
        <taxon>Agaricomycotina</taxon>
        <taxon>Agaricomycetes</taxon>
        <taxon>Polyporales</taxon>
        <taxon>Irpicaceae</taxon>
        <taxon>Irpex</taxon>
    </lineage>
</organism>
<reference evidence="1" key="1">
    <citation type="journal article" date="2021" name="Environ. Microbiol.">
        <title>Gene family expansions and transcriptome signatures uncover fungal adaptations to wood decay.</title>
        <authorList>
            <person name="Hage H."/>
            <person name="Miyauchi S."/>
            <person name="Viragh M."/>
            <person name="Drula E."/>
            <person name="Min B."/>
            <person name="Chaduli D."/>
            <person name="Navarro D."/>
            <person name="Favel A."/>
            <person name="Norest M."/>
            <person name="Lesage-Meessen L."/>
            <person name="Balint B."/>
            <person name="Merenyi Z."/>
            <person name="de Eugenio L."/>
            <person name="Morin E."/>
            <person name="Martinez A.T."/>
            <person name="Baldrian P."/>
            <person name="Stursova M."/>
            <person name="Martinez M.J."/>
            <person name="Novotny C."/>
            <person name="Magnuson J.K."/>
            <person name="Spatafora J.W."/>
            <person name="Maurice S."/>
            <person name="Pangilinan J."/>
            <person name="Andreopoulos W."/>
            <person name="LaButti K."/>
            <person name="Hundley H."/>
            <person name="Na H."/>
            <person name="Kuo A."/>
            <person name="Barry K."/>
            <person name="Lipzen A."/>
            <person name="Henrissat B."/>
            <person name="Riley R."/>
            <person name="Ahrendt S."/>
            <person name="Nagy L.G."/>
            <person name="Grigoriev I.V."/>
            <person name="Martin F."/>
            <person name="Rosso M.N."/>
        </authorList>
    </citation>
    <scope>NUCLEOTIDE SEQUENCE</scope>
    <source>
        <strain evidence="1">CBS 384.51</strain>
    </source>
</reference>
<protein>
    <submittedName>
        <fullName evidence="1">PAP2-domain-containing protein</fullName>
    </submittedName>
</protein>
<keyword evidence="2" id="KW-1185">Reference proteome</keyword>